<dbReference type="PANTHER" id="PTHR11655">
    <property type="entry name" value="60S/50S RIBOSOMAL PROTEIN L6/L9"/>
    <property type="match status" value="1"/>
</dbReference>
<dbReference type="EMBL" id="CAAGRJ010008518">
    <property type="protein sequence ID" value="VFV26223.1"/>
    <property type="molecule type" value="Genomic_DNA"/>
</dbReference>
<organism evidence="7 8">
    <name type="scientific">Lynx pardinus</name>
    <name type="common">Iberian lynx</name>
    <name type="synonym">Felis pardina</name>
    <dbReference type="NCBI Taxonomy" id="191816"/>
    <lineage>
        <taxon>Eukaryota</taxon>
        <taxon>Metazoa</taxon>
        <taxon>Chordata</taxon>
        <taxon>Craniata</taxon>
        <taxon>Vertebrata</taxon>
        <taxon>Euteleostomi</taxon>
        <taxon>Mammalia</taxon>
        <taxon>Eutheria</taxon>
        <taxon>Laurasiatheria</taxon>
        <taxon>Carnivora</taxon>
        <taxon>Feliformia</taxon>
        <taxon>Felidae</taxon>
        <taxon>Felinae</taxon>
        <taxon>Lynx</taxon>
    </lineage>
</organism>
<evidence type="ECO:0000313" key="8">
    <source>
        <dbReference type="Proteomes" id="UP000386466"/>
    </source>
</evidence>
<dbReference type="Gene3D" id="3.90.930.12">
    <property type="entry name" value="Ribosomal protein L6, alpha-beta domain"/>
    <property type="match status" value="1"/>
</dbReference>
<dbReference type="AlphaFoldDB" id="A0A485N1R5"/>
<dbReference type="InterPro" id="IPR000702">
    <property type="entry name" value="Ribosomal_uL6-like"/>
</dbReference>
<keyword evidence="2 7" id="KW-0689">Ribosomal protein</keyword>
<dbReference type="GO" id="GO:0022625">
    <property type="term" value="C:cytosolic large ribosomal subunit"/>
    <property type="evidence" value="ECO:0007669"/>
    <property type="project" value="TreeGrafter"/>
</dbReference>
<dbReference type="Proteomes" id="UP000386466">
    <property type="component" value="Unassembled WGS sequence"/>
</dbReference>
<evidence type="ECO:0000313" key="7">
    <source>
        <dbReference type="EMBL" id="VFV26223.1"/>
    </source>
</evidence>
<dbReference type="SUPFAM" id="SSF56053">
    <property type="entry name" value="Ribosomal protein L6"/>
    <property type="match status" value="1"/>
</dbReference>
<dbReference type="PANTHER" id="PTHR11655:SF16">
    <property type="entry name" value="60S RIBOSOMAL PROTEIN L9"/>
    <property type="match status" value="1"/>
</dbReference>
<dbReference type="Pfam" id="PF00347">
    <property type="entry name" value="Ribosomal_L6"/>
    <property type="match status" value="1"/>
</dbReference>
<dbReference type="InterPro" id="IPR036789">
    <property type="entry name" value="Ribosomal_uL6-like_a/b-dom_sf"/>
</dbReference>
<keyword evidence="3" id="KW-0687">Ribonucleoprotein</keyword>
<protein>
    <recommendedName>
        <fullName evidence="4">Large ribosomal subunit protein uL6</fullName>
    </recommendedName>
    <alternativeName>
        <fullName evidence="5">60S ribosomal protein L9</fullName>
    </alternativeName>
</protein>
<evidence type="ECO:0000259" key="6">
    <source>
        <dbReference type="Pfam" id="PF00347"/>
    </source>
</evidence>
<reference evidence="7 8" key="1">
    <citation type="submission" date="2019-01" db="EMBL/GenBank/DDBJ databases">
        <authorList>
            <person name="Alioto T."/>
            <person name="Alioto T."/>
        </authorList>
    </citation>
    <scope>NUCLEOTIDE SEQUENCE [LARGE SCALE GENOMIC DNA]</scope>
</reference>
<name>A0A485N1R5_LYNPA</name>
<dbReference type="GO" id="GO:0019843">
    <property type="term" value="F:rRNA binding"/>
    <property type="evidence" value="ECO:0007669"/>
    <property type="project" value="InterPro"/>
</dbReference>
<dbReference type="GO" id="GO:0002181">
    <property type="term" value="P:cytoplasmic translation"/>
    <property type="evidence" value="ECO:0007669"/>
    <property type="project" value="TreeGrafter"/>
</dbReference>
<evidence type="ECO:0000256" key="5">
    <source>
        <dbReference type="ARBA" id="ARBA00035349"/>
    </source>
</evidence>
<evidence type="ECO:0000256" key="4">
    <source>
        <dbReference type="ARBA" id="ARBA00035246"/>
    </source>
</evidence>
<dbReference type="InterPro" id="IPR020040">
    <property type="entry name" value="Ribosomal_uL6_a/b-dom"/>
</dbReference>
<accession>A0A485N1R5</accession>
<keyword evidence="8" id="KW-1185">Reference proteome</keyword>
<feature type="domain" description="Large ribosomal subunit protein uL6 alpha-beta" evidence="6">
    <location>
        <begin position="20"/>
        <end position="75"/>
    </location>
</feature>
<evidence type="ECO:0000256" key="3">
    <source>
        <dbReference type="ARBA" id="ARBA00023274"/>
    </source>
</evidence>
<proteinExistence type="inferred from homology"/>
<comment type="similarity">
    <text evidence="1">Belongs to the universal ribosomal protein uL6 family.</text>
</comment>
<sequence length="77" mass="8624">MTKGITLGFHYKTGSGNAHFPINVIVQENGSLVEIRNFVGEKYIRRVQMRPSVAYSVSQPQEDELTLEGNDIELVSN</sequence>
<evidence type="ECO:0000256" key="2">
    <source>
        <dbReference type="ARBA" id="ARBA00022980"/>
    </source>
</evidence>
<dbReference type="GO" id="GO:0003735">
    <property type="term" value="F:structural constituent of ribosome"/>
    <property type="evidence" value="ECO:0007669"/>
    <property type="project" value="InterPro"/>
</dbReference>
<evidence type="ECO:0000256" key="1">
    <source>
        <dbReference type="ARBA" id="ARBA00009356"/>
    </source>
</evidence>
<gene>
    <name evidence="7" type="ORF">LYPA_23C008236</name>
</gene>